<dbReference type="PANTHER" id="PTHR11709:SF394">
    <property type="entry name" value="FI03373P-RELATED"/>
    <property type="match status" value="1"/>
</dbReference>
<feature type="transmembrane region" description="Helical" evidence="5">
    <location>
        <begin position="120"/>
        <end position="142"/>
    </location>
</feature>
<evidence type="ECO:0000313" key="8">
    <source>
        <dbReference type="EMBL" id="MBL0705015.1"/>
    </source>
</evidence>
<name>A0ABS1K011_9MICC</name>
<feature type="domain" description="Plastocyanin-like" evidence="6">
    <location>
        <begin position="537"/>
        <end position="639"/>
    </location>
</feature>
<dbReference type="EMBL" id="JAERRC010000015">
    <property type="protein sequence ID" value="MBL0705015.1"/>
    <property type="molecule type" value="Genomic_DNA"/>
</dbReference>
<comment type="caution">
    <text evidence="8">The sequence shown here is derived from an EMBL/GenBank/DDBJ whole genome shotgun (WGS) entry which is preliminary data.</text>
</comment>
<feature type="transmembrane region" description="Helical" evidence="5">
    <location>
        <begin position="177"/>
        <end position="198"/>
    </location>
</feature>
<dbReference type="InterPro" id="IPR045087">
    <property type="entry name" value="Cu-oxidase_fam"/>
</dbReference>
<dbReference type="Pfam" id="PF07732">
    <property type="entry name" value="Cu-oxidase_3"/>
    <property type="match status" value="1"/>
</dbReference>
<dbReference type="Pfam" id="PF07731">
    <property type="entry name" value="Cu-oxidase_2"/>
    <property type="match status" value="1"/>
</dbReference>
<keyword evidence="5" id="KW-1133">Transmembrane helix</keyword>
<keyword evidence="5" id="KW-0812">Transmembrane</keyword>
<reference evidence="8 9" key="1">
    <citation type="submission" date="2021-01" db="EMBL/GenBank/DDBJ databases">
        <title>Genome public.</title>
        <authorList>
            <person name="Liu C."/>
            <person name="Sun Q."/>
        </authorList>
    </citation>
    <scope>NUCLEOTIDE SEQUENCE [LARGE SCALE GENOMIC DNA]</scope>
    <source>
        <strain evidence="8 9">JC656</strain>
    </source>
</reference>
<evidence type="ECO:0000259" key="6">
    <source>
        <dbReference type="Pfam" id="PF07731"/>
    </source>
</evidence>
<evidence type="ECO:0000256" key="1">
    <source>
        <dbReference type="ARBA" id="ARBA00022723"/>
    </source>
</evidence>
<feature type="transmembrane region" description="Helical" evidence="5">
    <location>
        <begin position="43"/>
        <end position="66"/>
    </location>
</feature>
<feature type="transmembrane region" description="Helical" evidence="5">
    <location>
        <begin position="12"/>
        <end position="31"/>
    </location>
</feature>
<dbReference type="InterPro" id="IPR002355">
    <property type="entry name" value="Cu_oxidase_Cu_BS"/>
</dbReference>
<sequence>MAGSAVLGVDLLLAAACTVAWAGALTAAVALGRTTPPGWLPRWAPAAAGAIGGLLGAGRLAILAIAPPVLAGDRLLGAAALTAPGSAAGIAAVVLLSRGSSRHPETGAGGEANRRRRPRLALTGLVAAAAFTAAAFIATLTFGTPAGWLPLAVLASLAVLATGTAAIGFGRGWRHRAVVPLAGLGAAVLAGSLAVSWMDSRAAPPSAFHDAGHHAAAPAAASPPLAERSVDSLRGPSTGPVHAFTLHARSEQVTLDDGRTVSALTFGSLPGPELRAVQGETVRVTLVNDSVADGVTLHWHGYDVPNAMDGVPGVTQDAVMPGHSFTYEFPAAQTGTYWYHTHQNGSADVPLGLYGALIVDPASPDAPLPSGAEDLTVPVHSIGGSTLFGYHAAPWSETVAPGTPVRVRLINTDQLTQRFSVAGAAFRLAAVDGGEVAGGAELTGAVLPLAAGGRYDVVLTMPERPVQIALEGSRGGSLTLVPSGEQAPSSAPRFTPGPELDLASYGAPAATPAPAADASATYVADHLLRFVEGVPRFAFTVNGAVYPNIPPLVVREGEKVLITIVNRSDDVHPMHPHGHHVRVMSIDGRPVTGDLRMDSLEVRPGQVWTVLLTADNPGIWMDHCHNLNHARDGMVFHLAYDGISTPFAHGGASANRPE</sequence>
<dbReference type="InterPro" id="IPR011706">
    <property type="entry name" value="Cu-oxidase_C"/>
</dbReference>
<gene>
    <name evidence="8" type="ORF">JJE72_05775</name>
</gene>
<feature type="transmembrane region" description="Helical" evidence="5">
    <location>
        <begin position="148"/>
        <end position="170"/>
    </location>
</feature>
<keyword evidence="2" id="KW-0560">Oxidoreductase</keyword>
<keyword evidence="9" id="KW-1185">Reference proteome</keyword>
<keyword evidence="1" id="KW-0479">Metal-binding</keyword>
<dbReference type="PANTHER" id="PTHR11709">
    <property type="entry name" value="MULTI-COPPER OXIDASE"/>
    <property type="match status" value="1"/>
</dbReference>
<feature type="region of interest" description="Disordered" evidence="4">
    <location>
        <begin position="208"/>
        <end position="233"/>
    </location>
</feature>
<proteinExistence type="predicted"/>
<dbReference type="InterPro" id="IPR011707">
    <property type="entry name" value="Cu-oxidase-like_N"/>
</dbReference>
<dbReference type="Gene3D" id="2.60.40.420">
    <property type="entry name" value="Cupredoxins - blue copper proteins"/>
    <property type="match status" value="3"/>
</dbReference>
<dbReference type="Proteomes" id="UP000639051">
    <property type="component" value="Unassembled WGS sequence"/>
</dbReference>
<dbReference type="RefSeq" id="WP_189694264.1">
    <property type="nucleotide sequence ID" value="NZ_BNCM01000009.1"/>
</dbReference>
<dbReference type="PROSITE" id="PS00080">
    <property type="entry name" value="MULTICOPPER_OXIDASE2"/>
    <property type="match status" value="1"/>
</dbReference>
<evidence type="ECO:0000313" key="9">
    <source>
        <dbReference type="Proteomes" id="UP000639051"/>
    </source>
</evidence>
<evidence type="ECO:0000256" key="5">
    <source>
        <dbReference type="SAM" id="Phobius"/>
    </source>
</evidence>
<accession>A0ABS1K011</accession>
<evidence type="ECO:0000256" key="3">
    <source>
        <dbReference type="ARBA" id="ARBA00023008"/>
    </source>
</evidence>
<feature type="compositionally biased region" description="Low complexity" evidence="4">
    <location>
        <begin position="214"/>
        <end position="226"/>
    </location>
</feature>
<organism evidence="8 9">
    <name type="scientific">Sinomonas cellulolyticus</name>
    <dbReference type="NCBI Taxonomy" id="2801916"/>
    <lineage>
        <taxon>Bacteria</taxon>
        <taxon>Bacillati</taxon>
        <taxon>Actinomycetota</taxon>
        <taxon>Actinomycetes</taxon>
        <taxon>Micrococcales</taxon>
        <taxon>Micrococcaceae</taxon>
        <taxon>Sinomonas</taxon>
    </lineage>
</organism>
<keyword evidence="5" id="KW-0472">Membrane</keyword>
<evidence type="ECO:0000256" key="2">
    <source>
        <dbReference type="ARBA" id="ARBA00023002"/>
    </source>
</evidence>
<protein>
    <submittedName>
        <fullName evidence="8">Multicopper oxidase family protein</fullName>
    </submittedName>
</protein>
<keyword evidence="3" id="KW-0186">Copper</keyword>
<feature type="transmembrane region" description="Helical" evidence="5">
    <location>
        <begin position="78"/>
        <end position="99"/>
    </location>
</feature>
<evidence type="ECO:0000259" key="7">
    <source>
        <dbReference type="Pfam" id="PF07732"/>
    </source>
</evidence>
<dbReference type="InterPro" id="IPR008972">
    <property type="entry name" value="Cupredoxin"/>
</dbReference>
<evidence type="ECO:0000256" key="4">
    <source>
        <dbReference type="SAM" id="MobiDB-lite"/>
    </source>
</evidence>
<feature type="domain" description="Plastocyanin-like" evidence="7">
    <location>
        <begin position="250"/>
        <end position="362"/>
    </location>
</feature>
<dbReference type="CDD" id="cd04202">
    <property type="entry name" value="CuRO_D2_2dMcoN_like"/>
    <property type="match status" value="1"/>
</dbReference>
<dbReference type="SUPFAM" id="SSF49503">
    <property type="entry name" value="Cupredoxins"/>
    <property type="match status" value="3"/>
</dbReference>